<dbReference type="Pfam" id="PF00613">
    <property type="entry name" value="PI3Ka"/>
    <property type="match status" value="1"/>
</dbReference>
<feature type="domain" description="PI3K/PI4K catalytic" evidence="9">
    <location>
        <begin position="1967"/>
        <end position="2237"/>
    </location>
</feature>
<feature type="region of interest" description="Disordered" evidence="8">
    <location>
        <begin position="1735"/>
        <end position="1766"/>
    </location>
</feature>
<dbReference type="CDD" id="cd05167">
    <property type="entry name" value="PI4Kc_III_alpha"/>
    <property type="match status" value="1"/>
</dbReference>
<keyword evidence="12" id="KW-1185">Reference proteome</keyword>
<dbReference type="Pfam" id="PF00454">
    <property type="entry name" value="PI3_PI4_kinase"/>
    <property type="match status" value="1"/>
</dbReference>
<dbReference type="GO" id="GO:0046854">
    <property type="term" value="P:phosphatidylinositol phosphate biosynthetic process"/>
    <property type="evidence" value="ECO:0007669"/>
    <property type="project" value="InterPro"/>
</dbReference>
<dbReference type="FunFam" id="1.10.1070.11:FF:000012">
    <property type="entry name" value="Phosphatidylinositol 4-kinase alpha 1"/>
    <property type="match status" value="1"/>
</dbReference>
<evidence type="ECO:0000256" key="4">
    <source>
        <dbReference type="ARBA" id="ARBA00022679"/>
    </source>
</evidence>
<accession>A0A9W7XTF1</accession>
<feature type="compositionally biased region" description="Basic and acidic residues" evidence="8">
    <location>
        <begin position="1961"/>
        <end position="1971"/>
    </location>
</feature>
<evidence type="ECO:0000256" key="6">
    <source>
        <dbReference type="ARBA" id="ARBA00022777"/>
    </source>
</evidence>
<dbReference type="InterPro" id="IPR018936">
    <property type="entry name" value="PI3/4_kinase_CS"/>
</dbReference>
<gene>
    <name evidence="11" type="primary">STT4</name>
    <name evidence="11" type="ORF">LPJ64_000057</name>
</gene>
<dbReference type="GO" id="GO:0048015">
    <property type="term" value="P:phosphatidylinositol-mediated signaling"/>
    <property type="evidence" value="ECO:0007669"/>
    <property type="project" value="TreeGrafter"/>
</dbReference>
<sequence>METLNLHSLILEELSEALALSYATQEETISEPVLLDSAVQRVLAQCPPLPSDSKTTTTEYASMRQLNGILALAKLLNQSRPSSMLRRALLPRVLEYIDVLPRYRYSMEVQGMQGMPTEHWFLEKLTERLLECASLATVDEAQAVLGRVWAHVHFLVDLLSQAHDEANGSDAADVAFAAPALLGTMSALEHTRYRFGGSDVLQAQKLAMKIGSRLAGARLTGQLLLVLRAVLESRLAVCLVASGDLDAATVQNSDPRQLWELIAQADSPNMGTSLAGSDEQKAYEHILALSLQTFDDARARMLDNTIGDTLSADGGSNSSSSSIMYRSLYTAALSCMLLGRAEPRLLNAIQAHLRSAHAYSLSSLTQVCLRVLAALAVFFTSARAAIVTAATAFVTAPPQCLVDALAAENCASADERALIAPAADALVSALRQTNEMSQSRVISAVHTLFGALATAGTDGRRSVRVARSVALAIARTATVCMDSELTPLVVGMLCAPRFFSSPALLPLALECAADVAQIADRAVFSDVVAAALKQVQFGDAADLPATVAVAARILAELAAKVAARRDAACALLTMVLRAFVDASVEIPVPSRYRKRMVTPLSVYLPVLQALVAGSDFELASESSETVDLWRDFWFHIVARGYLVEPTHAAVYSQTFAALAVKAPVLVHASSVNYLETELAFSSVLQRDAGANSTTNEATVRMRNALLPLMPASAQPLMRSIGFAQLAFLLSVHNVETARAAAGSCATMLKYFSNAAVASSALLPAIEGIADQVVATYVRETTTRRWAINSQPVGNVALRVKEQVRELMVAACHHLELVSRWAQRFADTILKAFPQAVLDKAVVCTLLELVQLVWKSCKAEQDDQFVPVYWFTSTTLGITLQLPDSISYRKKLFSRVSGRARRWLEHAGRAAPMELETLLQAYLATPSDDDLNCEPHVGHALALDVGNSIRYGMATAEDPVSRLGSVNASPFNYRLGLRDYLRGYIGRDTDVAALKSQLSAVYAAAIDNPDSPLLPQPLHDIRAVIDRLHHATHYVVAGDSIDRELVRLLVWVPLTLFEERLMRASAHMWTTLIVERPAVEVLLMVEVTVAWMWLVQQHRGLFSQRFEPKNPFAARMSYTPSDKSARARAHASISCALAPHTILIEFITQRFDSVKHLPDTNFNVISATLRILQATFDNASRITTNALARGPLFMLVNLGFKLLNLGFESSPVLESTLRDGLYRMAFRWFALPPRWSFSGSKASIAQEIQILIDTRRAVRGDSPLSAGSDSTSTAGNGISTATTAVITNSAAGVLPSSTSSSAAKGILAAVANVKVRPQSRHQSRGINGQAYPGTAEFSKAASTSSLANEPSEDTVSCEPTILGVSRDKLRKRAKRNRSLLLLLLENEICRMATWANPTGQSIPRFPDVSRFARNTDMSEAGWQKLVLDAWVADPCLAVQLTQRFSHPVVRRELTGLICKFPGELVQDPDALPLLMDQLRNNGASPQIPAATVGSSAGTTVTGGLFSNLALPLTFRELKFLIYWSAVPPITSAAYLASPHVARSPLALQYSMRALESFSVDVTFFYIPQLVQALRHDVSGYVERAILSSAQISQLFAHQIIWNMKANMYKDEDSQQPDAIKPILDRIVQKILDALSGEDRQYYEKEFRFFNEVTGISGKLKPFIKKSKPEKKRKIDEEMRKIKVEPGVYLPSNPEGTVIDIDYDSGRPLQSHAKAPFMATFVISRPVEAGDEVQELLKESERTVTPTTTDVPDTADESESDNQSNRNSSVMSLAISVSGGGHQQQQLPVIEESHPLSAQISIQISGCKDDHQMEQKEGEETAANNGVVVTTTAAAAARPQHHSISEPIDAEYLSSKLVKTKIDIQRTNSLAISDAPDLIGIASQHQQQQNDGRSSGRPSCEYANSTSRSYSVSQPIGVGSLQQRPTMMKLPVVLSKTPELGPVDGKQSALSNKRIAENAKASSDNEKDEEKQSLRRGSVVKEQQDSADKKSQVITRLSAIFKVGDDCRQDVLALQLIAVFKNIFTSCGLDLYLYPYRVVATAPGCGVIDFIPNSISRDQMGREKVNSLSDYFATRYHGVDSIQYQQARNNFVQSLAAYSVLSYLLQFKDRHNGNIMLDDQGHIVHIDFGFILDIAPGGITFESAPFKLTTEYIQVMGGSAEAQPYRMFCELCIKAYLASRPYAERIISVVALMLESGLPCFKGETTLSKLRNRFQLEKTERDAAQFMADRICDSYENRRTVLYDQFQKATNGIPY</sequence>
<feature type="compositionally biased region" description="Low complexity" evidence="8">
    <location>
        <begin position="1741"/>
        <end position="1750"/>
    </location>
</feature>
<dbReference type="InterPro" id="IPR042236">
    <property type="entry name" value="PI3K_accessory_sf"/>
</dbReference>
<dbReference type="PANTHER" id="PTHR10048:SF15">
    <property type="entry name" value="PHOSPHATIDYLINOSITOL 4-KINASE ALPHA"/>
    <property type="match status" value="1"/>
</dbReference>
<reference evidence="11" key="1">
    <citation type="submission" date="2022-07" db="EMBL/GenBank/DDBJ databases">
        <title>Phylogenomic reconstructions and comparative analyses of Kickxellomycotina fungi.</title>
        <authorList>
            <person name="Reynolds N.K."/>
            <person name="Stajich J.E."/>
            <person name="Barry K."/>
            <person name="Grigoriev I.V."/>
            <person name="Crous P."/>
            <person name="Smith M.E."/>
        </authorList>
    </citation>
    <scope>NUCLEOTIDE SEQUENCE</scope>
    <source>
        <strain evidence="11">NBRC 105413</strain>
    </source>
</reference>
<comment type="similarity">
    <text evidence="2">Belongs to the PI3/PI4-kinase family. Type III PI4K subfamily.</text>
</comment>
<evidence type="ECO:0000256" key="3">
    <source>
        <dbReference type="ARBA" id="ARBA00012169"/>
    </source>
</evidence>
<dbReference type="PROSITE" id="PS50290">
    <property type="entry name" value="PI3_4_KINASE_3"/>
    <property type="match status" value="1"/>
</dbReference>
<evidence type="ECO:0000256" key="2">
    <source>
        <dbReference type="ARBA" id="ARBA00006209"/>
    </source>
</evidence>
<dbReference type="InterPro" id="IPR000403">
    <property type="entry name" value="PI3/4_kinase_cat_dom"/>
</dbReference>
<organism evidence="11 12">
    <name type="scientific">Coemansia asiatica</name>
    <dbReference type="NCBI Taxonomy" id="1052880"/>
    <lineage>
        <taxon>Eukaryota</taxon>
        <taxon>Fungi</taxon>
        <taxon>Fungi incertae sedis</taxon>
        <taxon>Zoopagomycota</taxon>
        <taxon>Kickxellomycotina</taxon>
        <taxon>Kickxellomycetes</taxon>
        <taxon>Kickxellales</taxon>
        <taxon>Kickxellaceae</taxon>
        <taxon>Coemansia</taxon>
    </lineage>
</organism>
<evidence type="ECO:0000259" key="10">
    <source>
        <dbReference type="PROSITE" id="PS51545"/>
    </source>
</evidence>
<feature type="domain" description="PIK helical" evidence="10">
    <location>
        <begin position="1411"/>
        <end position="1628"/>
    </location>
</feature>
<feature type="region of interest" description="Disordered" evidence="8">
    <location>
        <begin position="1935"/>
        <end position="1983"/>
    </location>
</feature>
<dbReference type="PROSITE" id="PS00915">
    <property type="entry name" value="PI3_4_KINASE_1"/>
    <property type="match status" value="1"/>
</dbReference>
<keyword evidence="6 11" id="KW-0418">Kinase</keyword>
<dbReference type="GO" id="GO:0005524">
    <property type="term" value="F:ATP binding"/>
    <property type="evidence" value="ECO:0007669"/>
    <property type="project" value="UniProtKB-KW"/>
</dbReference>
<dbReference type="InterPro" id="IPR001263">
    <property type="entry name" value="PI3K_accessory_dom"/>
</dbReference>
<comment type="catalytic activity">
    <reaction evidence="1">
        <text>a 1,2-diacyl-sn-glycero-3-phospho-(1D-myo-inositol) + ATP = a 1,2-diacyl-sn-glycero-3-phospho-(1D-myo-inositol 4-phosphate) + ADP + H(+)</text>
        <dbReference type="Rhea" id="RHEA:19877"/>
        <dbReference type="ChEBI" id="CHEBI:15378"/>
        <dbReference type="ChEBI" id="CHEBI:30616"/>
        <dbReference type="ChEBI" id="CHEBI:57880"/>
        <dbReference type="ChEBI" id="CHEBI:58178"/>
        <dbReference type="ChEBI" id="CHEBI:456216"/>
        <dbReference type="EC" id="2.7.1.67"/>
    </reaction>
</comment>
<dbReference type="Gene3D" id="3.30.1010.10">
    <property type="entry name" value="Phosphatidylinositol 3-kinase Catalytic Subunit, Chain A, domain 4"/>
    <property type="match status" value="2"/>
</dbReference>
<dbReference type="InterPro" id="IPR016024">
    <property type="entry name" value="ARM-type_fold"/>
</dbReference>
<keyword evidence="7" id="KW-0067">ATP-binding</keyword>
<evidence type="ECO:0000313" key="11">
    <source>
        <dbReference type="EMBL" id="KAJ1648738.1"/>
    </source>
</evidence>
<dbReference type="GO" id="GO:0005737">
    <property type="term" value="C:cytoplasm"/>
    <property type="evidence" value="ECO:0007669"/>
    <property type="project" value="TreeGrafter"/>
</dbReference>
<dbReference type="Gene3D" id="1.25.40.70">
    <property type="entry name" value="Phosphatidylinositol 3-kinase, accessory domain (PIK)"/>
    <property type="match status" value="1"/>
</dbReference>
<name>A0A9W7XTF1_9FUNG</name>
<keyword evidence="4 11" id="KW-0808">Transferase</keyword>
<dbReference type="InterPro" id="IPR045495">
    <property type="entry name" value="PI4K_N"/>
</dbReference>
<dbReference type="SUPFAM" id="SSF56112">
    <property type="entry name" value="Protein kinase-like (PK-like)"/>
    <property type="match status" value="1"/>
</dbReference>
<evidence type="ECO:0000256" key="7">
    <source>
        <dbReference type="ARBA" id="ARBA00022840"/>
    </source>
</evidence>
<evidence type="ECO:0000313" key="12">
    <source>
        <dbReference type="Proteomes" id="UP001145021"/>
    </source>
</evidence>
<dbReference type="SMART" id="SM00145">
    <property type="entry name" value="PI3Ka"/>
    <property type="match status" value="1"/>
</dbReference>
<evidence type="ECO:0000256" key="1">
    <source>
        <dbReference type="ARBA" id="ARBA00001686"/>
    </source>
</evidence>
<proteinExistence type="inferred from homology"/>
<dbReference type="EMBL" id="JANBOH010000001">
    <property type="protein sequence ID" value="KAJ1648738.1"/>
    <property type="molecule type" value="Genomic_DNA"/>
</dbReference>
<protein>
    <recommendedName>
        <fullName evidence="3">1-phosphatidylinositol 4-kinase</fullName>
        <ecNumber evidence="3">2.7.1.67</ecNumber>
    </recommendedName>
</protein>
<dbReference type="FunFam" id="1.25.40.70:FF:000011">
    <property type="entry name" value="Phosphatidylinositol 4-kinase alpha"/>
    <property type="match status" value="1"/>
</dbReference>
<dbReference type="Gene3D" id="1.10.1070.11">
    <property type="entry name" value="Phosphatidylinositol 3-/4-kinase, catalytic domain"/>
    <property type="match status" value="1"/>
</dbReference>
<dbReference type="Pfam" id="PF19274">
    <property type="entry name" value="PI4K_N"/>
    <property type="match status" value="1"/>
</dbReference>
<evidence type="ECO:0000259" key="9">
    <source>
        <dbReference type="PROSITE" id="PS50290"/>
    </source>
</evidence>
<dbReference type="GO" id="GO:0005886">
    <property type="term" value="C:plasma membrane"/>
    <property type="evidence" value="ECO:0007669"/>
    <property type="project" value="TreeGrafter"/>
</dbReference>
<dbReference type="EC" id="2.7.1.67" evidence="3"/>
<evidence type="ECO:0000256" key="5">
    <source>
        <dbReference type="ARBA" id="ARBA00022741"/>
    </source>
</evidence>
<dbReference type="SMART" id="SM00146">
    <property type="entry name" value="PI3Kc"/>
    <property type="match status" value="1"/>
</dbReference>
<dbReference type="FunFam" id="3.30.1010.10:FF:000014">
    <property type="entry name" value="Phosphatidylinositol 4-kinase STT4"/>
    <property type="match status" value="1"/>
</dbReference>
<evidence type="ECO:0000256" key="8">
    <source>
        <dbReference type="SAM" id="MobiDB-lite"/>
    </source>
</evidence>
<dbReference type="InterPro" id="IPR015433">
    <property type="entry name" value="PI3/4_kinase"/>
</dbReference>
<feature type="region of interest" description="Disordered" evidence="8">
    <location>
        <begin position="1881"/>
        <end position="1919"/>
    </location>
</feature>
<dbReference type="PANTHER" id="PTHR10048">
    <property type="entry name" value="PHOSPHATIDYLINOSITOL KINASE"/>
    <property type="match status" value="1"/>
</dbReference>
<keyword evidence="5" id="KW-0547">Nucleotide-binding</keyword>
<dbReference type="InterPro" id="IPR036940">
    <property type="entry name" value="PI3/4_kinase_cat_sf"/>
</dbReference>
<dbReference type="SUPFAM" id="SSF48371">
    <property type="entry name" value="ARM repeat"/>
    <property type="match status" value="1"/>
</dbReference>
<dbReference type="Proteomes" id="UP001145021">
    <property type="component" value="Unassembled WGS sequence"/>
</dbReference>
<comment type="caution">
    <text evidence="11">The sequence shown here is derived from an EMBL/GenBank/DDBJ whole genome shotgun (WGS) entry which is preliminary data.</text>
</comment>
<dbReference type="PROSITE" id="PS00916">
    <property type="entry name" value="PI3_4_KINASE_2"/>
    <property type="match status" value="1"/>
</dbReference>
<dbReference type="PROSITE" id="PS51545">
    <property type="entry name" value="PIK_HELICAL"/>
    <property type="match status" value="1"/>
</dbReference>
<dbReference type="InterPro" id="IPR011009">
    <property type="entry name" value="Kinase-like_dom_sf"/>
</dbReference>
<dbReference type="GO" id="GO:0004430">
    <property type="term" value="F:1-phosphatidylinositol 4-kinase activity"/>
    <property type="evidence" value="ECO:0007669"/>
    <property type="project" value="UniProtKB-EC"/>
</dbReference>